<dbReference type="Proteomes" id="UP000199650">
    <property type="component" value="Unassembled WGS sequence"/>
</dbReference>
<dbReference type="STRING" id="1173584.SAMN05444851_1484"/>
<dbReference type="GO" id="GO:0004540">
    <property type="term" value="F:RNA nuclease activity"/>
    <property type="evidence" value="ECO:0007669"/>
    <property type="project" value="InterPro"/>
</dbReference>
<sequence length="212" mass="23072">MYNNGLGSPEDDARVALLIDGENISSALAGKIIIEAGKFGELLVKRVYGNAARIRGWDEAPGIKLVHTGLGKNAADIALALDAAELSFEAKVRTVVLVSSDGDFSHLATFLRERGHMVAGMGEAKAPVNYRKSCSSWLTLDTNPKDMDQKILAEMRKQKGGLLIGRVSPTLRAALGVTLSDLEEKTWRKYFEKRPGTFKITGEAQQTRITAR</sequence>
<organism evidence="2 3">
    <name type="scientific">Aliiroseovarius sediminilitoris</name>
    <dbReference type="NCBI Taxonomy" id="1173584"/>
    <lineage>
        <taxon>Bacteria</taxon>
        <taxon>Pseudomonadati</taxon>
        <taxon>Pseudomonadota</taxon>
        <taxon>Alphaproteobacteria</taxon>
        <taxon>Rhodobacterales</taxon>
        <taxon>Paracoccaceae</taxon>
        <taxon>Aliiroseovarius</taxon>
    </lineage>
</organism>
<dbReference type="Gene3D" id="3.40.50.1010">
    <property type="entry name" value="5'-nuclease"/>
    <property type="match status" value="1"/>
</dbReference>
<protein>
    <submittedName>
        <fullName evidence="2">NYN domain-containing protein</fullName>
    </submittedName>
</protein>
<evidence type="ECO:0000313" key="2">
    <source>
        <dbReference type="EMBL" id="SEW11281.1"/>
    </source>
</evidence>
<dbReference type="AlphaFoldDB" id="A0A1I0PAZ4"/>
<evidence type="ECO:0000259" key="1">
    <source>
        <dbReference type="Pfam" id="PF01936"/>
    </source>
</evidence>
<name>A0A1I0PAZ4_9RHOB</name>
<evidence type="ECO:0000313" key="3">
    <source>
        <dbReference type="Proteomes" id="UP000199650"/>
    </source>
</evidence>
<dbReference type="OrthoDB" id="9783963at2"/>
<dbReference type="PANTHER" id="PTHR35811:SF1">
    <property type="entry name" value="HTH OST-TYPE DOMAIN-CONTAINING PROTEIN"/>
    <property type="match status" value="1"/>
</dbReference>
<reference evidence="2 3" key="1">
    <citation type="submission" date="2016-10" db="EMBL/GenBank/DDBJ databases">
        <authorList>
            <person name="de Groot N.N."/>
        </authorList>
    </citation>
    <scope>NUCLEOTIDE SEQUENCE [LARGE SCALE GENOMIC DNA]</scope>
    <source>
        <strain evidence="2 3">DSM 29439</strain>
    </source>
</reference>
<proteinExistence type="predicted"/>
<dbReference type="CDD" id="cd11297">
    <property type="entry name" value="PIN_LabA-like_N_1"/>
    <property type="match status" value="1"/>
</dbReference>
<accession>A0A1I0PAZ4</accession>
<dbReference type="InterPro" id="IPR021139">
    <property type="entry name" value="NYN"/>
</dbReference>
<dbReference type="EMBL" id="FOJB01000001">
    <property type="protein sequence ID" value="SEW11281.1"/>
    <property type="molecule type" value="Genomic_DNA"/>
</dbReference>
<gene>
    <name evidence="2" type="ORF">SAMN05444851_1484</name>
</gene>
<dbReference type="PANTHER" id="PTHR35811">
    <property type="entry name" value="SLR1870 PROTEIN"/>
    <property type="match status" value="1"/>
</dbReference>
<dbReference type="Pfam" id="PF01936">
    <property type="entry name" value="NYN"/>
    <property type="match status" value="1"/>
</dbReference>
<feature type="domain" description="NYN" evidence="1">
    <location>
        <begin position="14"/>
        <end position="138"/>
    </location>
</feature>
<keyword evidence="3" id="KW-1185">Reference proteome</keyword>
<dbReference type="RefSeq" id="WP_091429514.1">
    <property type="nucleotide sequence ID" value="NZ_FOJB01000001.1"/>
</dbReference>